<dbReference type="InterPro" id="IPR011009">
    <property type="entry name" value="Kinase-like_dom_sf"/>
</dbReference>
<gene>
    <name evidence="4" type="ORF">BLNAU_17716</name>
</gene>
<dbReference type="Pfam" id="PF07714">
    <property type="entry name" value="PK_Tyr_Ser-Thr"/>
    <property type="match status" value="1"/>
</dbReference>
<evidence type="ECO:0000313" key="4">
    <source>
        <dbReference type="EMBL" id="KAK2947329.1"/>
    </source>
</evidence>
<feature type="transmembrane region" description="Helical" evidence="2">
    <location>
        <begin position="215"/>
        <end position="237"/>
    </location>
</feature>
<evidence type="ECO:0000256" key="2">
    <source>
        <dbReference type="SAM" id="Phobius"/>
    </source>
</evidence>
<keyword evidence="2" id="KW-1133">Transmembrane helix</keyword>
<dbReference type="Gene3D" id="1.10.510.10">
    <property type="entry name" value="Transferase(Phosphotransferase) domain 1"/>
    <property type="match status" value="1"/>
</dbReference>
<feature type="domain" description="Serine-threonine/tyrosine-protein kinase catalytic" evidence="3">
    <location>
        <begin position="407"/>
        <end position="510"/>
    </location>
</feature>
<protein>
    <recommendedName>
        <fullName evidence="3">Serine-threonine/tyrosine-protein kinase catalytic domain-containing protein</fullName>
    </recommendedName>
</protein>
<dbReference type="EMBL" id="JARBJD010000204">
    <property type="protein sequence ID" value="KAK2947329.1"/>
    <property type="molecule type" value="Genomic_DNA"/>
</dbReference>
<reference evidence="4 5" key="1">
    <citation type="journal article" date="2022" name="bioRxiv">
        <title>Genomics of Preaxostyla Flagellates Illuminates Evolutionary Transitions and the Path Towards Mitochondrial Loss.</title>
        <authorList>
            <person name="Novak L.V.F."/>
            <person name="Treitli S.C."/>
            <person name="Pyrih J."/>
            <person name="Halakuc P."/>
            <person name="Pipaliya S.V."/>
            <person name="Vacek V."/>
            <person name="Brzon O."/>
            <person name="Soukal P."/>
            <person name="Eme L."/>
            <person name="Dacks J.B."/>
            <person name="Karnkowska A."/>
            <person name="Elias M."/>
            <person name="Hampl V."/>
        </authorList>
    </citation>
    <scope>NUCLEOTIDE SEQUENCE [LARGE SCALE GENOMIC DNA]</scope>
    <source>
        <strain evidence="4">NAU3</strain>
        <tissue evidence="4">Gut</tissue>
    </source>
</reference>
<evidence type="ECO:0000313" key="5">
    <source>
        <dbReference type="Proteomes" id="UP001281761"/>
    </source>
</evidence>
<accession>A0ABQ9X6E9</accession>
<proteinExistence type="predicted"/>
<dbReference type="InterPro" id="IPR001245">
    <property type="entry name" value="Ser-Thr/Tyr_kinase_cat_dom"/>
</dbReference>
<name>A0ABQ9X6E9_9EUKA</name>
<keyword evidence="1" id="KW-0175">Coiled coil</keyword>
<dbReference type="Proteomes" id="UP001281761">
    <property type="component" value="Unassembled WGS sequence"/>
</dbReference>
<comment type="caution">
    <text evidence="4">The sequence shown here is derived from an EMBL/GenBank/DDBJ whole genome shotgun (WGS) entry which is preliminary data.</text>
</comment>
<feature type="coiled-coil region" evidence="1">
    <location>
        <begin position="241"/>
        <end position="268"/>
    </location>
</feature>
<keyword evidence="2" id="KW-0472">Membrane</keyword>
<keyword evidence="2" id="KW-0812">Transmembrane</keyword>
<dbReference type="SUPFAM" id="SSF56112">
    <property type="entry name" value="Protein kinase-like (PK-like)"/>
    <property type="match status" value="1"/>
</dbReference>
<evidence type="ECO:0000259" key="3">
    <source>
        <dbReference type="Pfam" id="PF07714"/>
    </source>
</evidence>
<keyword evidence="5" id="KW-1185">Reference proteome</keyword>
<evidence type="ECO:0000256" key="1">
    <source>
        <dbReference type="SAM" id="Coils"/>
    </source>
</evidence>
<sequence length="521" mass="58020">MYITNTQLHDLGQGPINMKNGTVDIETSTFHNNGHPDSSFPSARQNIHCSDGGVVKVGSLLGGDGSSDTHPHLWIEADECKLSGDEIQTDHPLFIPTLSTKSACTLNNTEKAFEVSILGSTLIPCGLWLEVFEVENDAREGKSRKIELTDNSTLSFTETNITISLPQTSLDSLDSSLEWRGRLVFGEEQRTTEWFVIQKDSTSRMAQSVKDNMKWWIPLVVVLSCLLLALILVVVICHRCRSKSEETKTKLSNELDQQEMEVEKMEEDVVPRSNNLVVSSDQYSQASSQQGSICNEQAIQPTIVPHNAIPIQNRVEAMSCGGEMKTVVVNKMDTLYERLHTSKMVFDRRHVEQMIVRGMMQLMEKRHEETGLRLSSHWVLFDSQGEVCLKLGNEKVDINEKLAAASTQLKVNEDIRWQAPEQKRREDGEEEKEVNAGLASVFRLGLVLYEIETGLVPFGEMDEVIASRTLHSGTLPKMDGVSAEMSELISSCLSLTPATRPSLSEIPESLAPGRNAKSFIS</sequence>
<organism evidence="4 5">
    <name type="scientific">Blattamonas nauphoetae</name>
    <dbReference type="NCBI Taxonomy" id="2049346"/>
    <lineage>
        <taxon>Eukaryota</taxon>
        <taxon>Metamonada</taxon>
        <taxon>Preaxostyla</taxon>
        <taxon>Oxymonadida</taxon>
        <taxon>Blattamonas</taxon>
    </lineage>
</organism>